<protein>
    <submittedName>
        <fullName evidence="3">Amidohydrolase family protein</fullName>
    </submittedName>
</protein>
<dbReference type="Pfam" id="PF04909">
    <property type="entry name" value="Amidohydro_2"/>
    <property type="match status" value="1"/>
</dbReference>
<dbReference type="InterPro" id="IPR032465">
    <property type="entry name" value="ACMSD"/>
</dbReference>
<dbReference type="InterPro" id="IPR006680">
    <property type="entry name" value="Amidohydro-rel"/>
</dbReference>
<name>A0ABW2T8X4_9ACTN</name>
<evidence type="ECO:0000259" key="2">
    <source>
        <dbReference type="Pfam" id="PF04909"/>
    </source>
</evidence>
<dbReference type="PANTHER" id="PTHR21240">
    <property type="entry name" value="2-AMINO-3-CARBOXYLMUCONATE-6-SEMIALDEHYDE DECARBOXYLASE"/>
    <property type="match status" value="1"/>
</dbReference>
<dbReference type="EMBL" id="JBHTEE010000001">
    <property type="protein sequence ID" value="MFC7604859.1"/>
    <property type="molecule type" value="Genomic_DNA"/>
</dbReference>
<comment type="caution">
    <text evidence="3">The sequence shown here is derived from an EMBL/GenBank/DDBJ whole genome shotgun (WGS) entry which is preliminary data.</text>
</comment>
<reference evidence="4" key="1">
    <citation type="journal article" date="2019" name="Int. J. Syst. Evol. Microbiol.">
        <title>The Global Catalogue of Microorganisms (GCM) 10K type strain sequencing project: providing services to taxonomists for standard genome sequencing and annotation.</title>
        <authorList>
            <consortium name="The Broad Institute Genomics Platform"/>
            <consortium name="The Broad Institute Genome Sequencing Center for Infectious Disease"/>
            <person name="Wu L."/>
            <person name="Ma J."/>
        </authorList>
    </citation>
    <scope>NUCLEOTIDE SEQUENCE [LARGE SCALE GENOMIC DNA]</scope>
    <source>
        <strain evidence="4">JCM 10083</strain>
    </source>
</reference>
<dbReference type="RefSeq" id="WP_343971451.1">
    <property type="nucleotide sequence ID" value="NZ_BAAAGK010000089.1"/>
</dbReference>
<evidence type="ECO:0000313" key="4">
    <source>
        <dbReference type="Proteomes" id="UP001596514"/>
    </source>
</evidence>
<evidence type="ECO:0000256" key="1">
    <source>
        <dbReference type="ARBA" id="ARBA00023239"/>
    </source>
</evidence>
<sequence length="323" mass="34594">MMGEPVIDICEVAYDTECWTAYLRSLATVAPRYLVMFSGRLAALTGRAHGEVAAEAAHDPIGTAERLAHVLGRGFDIDHHVAALTESGVAHQILHGGPWPIRDATVNDTVAAFAARHPDRLSAWAGVSLTDSRTAIAEARRALDELGATGLSVIPFLDGTDPSAPEHAGLWKLAADRGVPVWLHCGQHFRSDIPIDVSGPRVLDRIAGAHPGLVLVAGHGGWPWVTEMLAVAQRHPNVYLEFSSHRPSRMAARGSGWEALLTLGAASVRSRVLFGSTSWTQASTPARLAAEVTWLGLPDDVVQAWLHGNAERLLNRTWQGSAA</sequence>
<dbReference type="PANTHER" id="PTHR21240:SF19">
    <property type="entry name" value="CATALYTIC_ HYDROLASE"/>
    <property type="match status" value="1"/>
</dbReference>
<dbReference type="SUPFAM" id="SSF51556">
    <property type="entry name" value="Metallo-dependent hydrolases"/>
    <property type="match status" value="1"/>
</dbReference>
<dbReference type="Gene3D" id="3.20.20.140">
    <property type="entry name" value="Metal-dependent hydrolases"/>
    <property type="match status" value="1"/>
</dbReference>
<keyword evidence="4" id="KW-1185">Reference proteome</keyword>
<proteinExistence type="predicted"/>
<feature type="domain" description="Amidohydrolase-related" evidence="2">
    <location>
        <begin position="58"/>
        <end position="315"/>
    </location>
</feature>
<organism evidence="3 4">
    <name type="scientific">Streptosporangium amethystogenes subsp. fukuiense</name>
    <dbReference type="NCBI Taxonomy" id="698418"/>
    <lineage>
        <taxon>Bacteria</taxon>
        <taxon>Bacillati</taxon>
        <taxon>Actinomycetota</taxon>
        <taxon>Actinomycetes</taxon>
        <taxon>Streptosporangiales</taxon>
        <taxon>Streptosporangiaceae</taxon>
        <taxon>Streptosporangium</taxon>
    </lineage>
</organism>
<accession>A0ABW2T8X4</accession>
<dbReference type="InterPro" id="IPR032466">
    <property type="entry name" value="Metal_Hydrolase"/>
</dbReference>
<evidence type="ECO:0000313" key="3">
    <source>
        <dbReference type="EMBL" id="MFC7604859.1"/>
    </source>
</evidence>
<gene>
    <name evidence="3" type="ORF">ACFQVD_32605</name>
</gene>
<keyword evidence="1" id="KW-0456">Lyase</keyword>
<dbReference type="Proteomes" id="UP001596514">
    <property type="component" value="Unassembled WGS sequence"/>
</dbReference>